<dbReference type="FunFam" id="2.60.120.920:FF:000004">
    <property type="entry name" value="Butyrophilin subfamily 1 member A1"/>
    <property type="match status" value="1"/>
</dbReference>
<dbReference type="Gene3D" id="2.60.120.920">
    <property type="match status" value="1"/>
</dbReference>
<dbReference type="SMART" id="SM00449">
    <property type="entry name" value="SPRY"/>
    <property type="match status" value="1"/>
</dbReference>
<dbReference type="InterPro" id="IPR013083">
    <property type="entry name" value="Znf_RING/FYVE/PHD"/>
</dbReference>
<dbReference type="PANTHER" id="PTHR24103">
    <property type="entry name" value="E3 UBIQUITIN-PROTEIN LIGASE TRIM"/>
    <property type="match status" value="1"/>
</dbReference>
<dbReference type="PROSITE" id="PS00518">
    <property type="entry name" value="ZF_RING_1"/>
    <property type="match status" value="1"/>
</dbReference>
<proteinExistence type="predicted"/>
<dbReference type="SUPFAM" id="SSF57845">
    <property type="entry name" value="B-box zinc-binding domain"/>
    <property type="match status" value="1"/>
</dbReference>
<dbReference type="SUPFAM" id="SSF57850">
    <property type="entry name" value="RING/U-box"/>
    <property type="match status" value="1"/>
</dbReference>
<organism evidence="9 10">
    <name type="scientific">Calidris pygmaea</name>
    <name type="common">Spoon-billed sandpiper</name>
    <dbReference type="NCBI Taxonomy" id="425635"/>
    <lineage>
        <taxon>Eukaryota</taxon>
        <taxon>Metazoa</taxon>
        <taxon>Chordata</taxon>
        <taxon>Craniata</taxon>
        <taxon>Vertebrata</taxon>
        <taxon>Euteleostomi</taxon>
        <taxon>Archelosauria</taxon>
        <taxon>Archosauria</taxon>
        <taxon>Dinosauria</taxon>
        <taxon>Saurischia</taxon>
        <taxon>Theropoda</taxon>
        <taxon>Coelurosauria</taxon>
        <taxon>Aves</taxon>
        <taxon>Neognathae</taxon>
        <taxon>Neoaves</taxon>
        <taxon>Charadriiformes</taxon>
        <taxon>Scolopacidae</taxon>
        <taxon>Calidris</taxon>
    </lineage>
</organism>
<protein>
    <submittedName>
        <fullName evidence="9">Uncharacterized protein</fullName>
    </submittedName>
</protein>
<dbReference type="SUPFAM" id="SSF49899">
    <property type="entry name" value="Concanavalin A-like lectins/glucanases"/>
    <property type="match status" value="1"/>
</dbReference>
<keyword evidence="5" id="KW-0175">Coiled coil</keyword>
<feature type="domain" description="RING-type" evidence="6">
    <location>
        <begin position="16"/>
        <end position="57"/>
    </location>
</feature>
<evidence type="ECO:0000259" key="8">
    <source>
        <dbReference type="PROSITE" id="PS50188"/>
    </source>
</evidence>
<feature type="coiled-coil region" evidence="5">
    <location>
        <begin position="177"/>
        <end position="204"/>
    </location>
</feature>
<dbReference type="CDD" id="cd19762">
    <property type="entry name" value="Bbox2_TRIM7-like"/>
    <property type="match status" value="1"/>
</dbReference>
<dbReference type="CDD" id="cd12888">
    <property type="entry name" value="SPRY_PRY_TRIM7_like"/>
    <property type="match status" value="1"/>
</dbReference>
<dbReference type="Proteomes" id="UP000694419">
    <property type="component" value="Unplaced"/>
</dbReference>
<dbReference type="Pfam" id="PF00643">
    <property type="entry name" value="zf-B_box"/>
    <property type="match status" value="1"/>
</dbReference>
<dbReference type="Pfam" id="PF15227">
    <property type="entry name" value="zf-C3HC4_4"/>
    <property type="match status" value="1"/>
</dbReference>
<dbReference type="GO" id="GO:0008270">
    <property type="term" value="F:zinc ion binding"/>
    <property type="evidence" value="ECO:0007669"/>
    <property type="project" value="UniProtKB-KW"/>
</dbReference>
<reference evidence="9" key="1">
    <citation type="submission" date="2025-08" db="UniProtKB">
        <authorList>
            <consortium name="Ensembl"/>
        </authorList>
    </citation>
    <scope>IDENTIFICATION</scope>
</reference>
<evidence type="ECO:0000256" key="2">
    <source>
        <dbReference type="ARBA" id="ARBA00022771"/>
    </source>
</evidence>
<dbReference type="InterPro" id="IPR003879">
    <property type="entry name" value="Butyrophylin_SPRY"/>
</dbReference>
<dbReference type="PROSITE" id="PS50089">
    <property type="entry name" value="ZF_RING_2"/>
    <property type="match status" value="1"/>
</dbReference>
<dbReference type="InterPro" id="IPR001870">
    <property type="entry name" value="B30.2/SPRY"/>
</dbReference>
<dbReference type="SMART" id="SM00336">
    <property type="entry name" value="BBOX"/>
    <property type="match status" value="1"/>
</dbReference>
<dbReference type="InterPro" id="IPR043136">
    <property type="entry name" value="B30.2/SPRY_sf"/>
</dbReference>
<dbReference type="InterPro" id="IPR017907">
    <property type="entry name" value="Znf_RING_CS"/>
</dbReference>
<dbReference type="SMART" id="SM00589">
    <property type="entry name" value="PRY"/>
    <property type="match status" value="1"/>
</dbReference>
<keyword evidence="1" id="KW-0479">Metal-binding</keyword>
<dbReference type="Gene3D" id="3.30.40.10">
    <property type="entry name" value="Zinc/RING finger domain, C3HC4 (zinc finger)"/>
    <property type="match status" value="1"/>
</dbReference>
<dbReference type="Pfam" id="PF00622">
    <property type="entry name" value="SPRY"/>
    <property type="match status" value="1"/>
</dbReference>
<evidence type="ECO:0000256" key="3">
    <source>
        <dbReference type="ARBA" id="ARBA00022833"/>
    </source>
</evidence>
<feature type="domain" description="B30.2/SPRY" evidence="8">
    <location>
        <begin position="263"/>
        <end position="460"/>
    </location>
</feature>
<dbReference type="Pfam" id="PF13765">
    <property type="entry name" value="PRY"/>
    <property type="match status" value="1"/>
</dbReference>
<accession>A0A8C3JF77</accession>
<evidence type="ECO:0000313" key="10">
    <source>
        <dbReference type="Proteomes" id="UP000694419"/>
    </source>
</evidence>
<dbReference type="SMART" id="SM00184">
    <property type="entry name" value="RING"/>
    <property type="match status" value="1"/>
</dbReference>
<evidence type="ECO:0000256" key="4">
    <source>
        <dbReference type="PROSITE-ProRule" id="PRU00024"/>
    </source>
</evidence>
<dbReference type="PROSITE" id="PS50188">
    <property type="entry name" value="B302_SPRY"/>
    <property type="match status" value="1"/>
</dbReference>
<dbReference type="InterPro" id="IPR003877">
    <property type="entry name" value="SPRY_dom"/>
</dbReference>
<keyword evidence="2 4" id="KW-0863">Zinc-finger</keyword>
<reference evidence="9" key="2">
    <citation type="submission" date="2025-09" db="UniProtKB">
        <authorList>
            <consortium name="Ensembl"/>
        </authorList>
    </citation>
    <scope>IDENTIFICATION</scope>
</reference>
<dbReference type="InterPro" id="IPR001841">
    <property type="entry name" value="Znf_RING"/>
</dbReference>
<evidence type="ECO:0000259" key="7">
    <source>
        <dbReference type="PROSITE" id="PS50119"/>
    </source>
</evidence>
<evidence type="ECO:0000256" key="5">
    <source>
        <dbReference type="SAM" id="Coils"/>
    </source>
</evidence>
<sequence length="493" mass="56330">MAARKPLEMLQDEFCCSICLGIFQDPVSIHCGHSFCRSCITETWEGRATNFSCPQCKETGDQKILRPNWELAEVIEAAKRLNLQQDREVKGEENLCKKHQEPLKLFCQDDKRLICLVCDWSKVHHDHSVVPMDEAVQECKVRGVMGVWRHKGPEAPGVGERTEAAKQDIVTTYRKMHEILEKKESSLLAQLEQLDTEIRKAHEEILQRLLEETTRLGTLIGEMERTYHALLPPFPLLQFWSHHQAMPGGVPTGSEGWEGREKALFLPKSAAMSLTLSPPPAQMTLDPETANARLYLSEDCKLVRWEHHEQDLPSNPRRFKVYPCVQGSRGFTSGWHCWDVEVHREGFWAIGVAKELVPRNCSLCLNPDAGVWALCHTHDRYMALTSPDATRLTLHSVPKRIRICLDYEEGRVVFFDAKRKEQIFAFPSVSFQGERVFPWFMVNKDAQLKLLPVWVGRDLTDHPVPPPCNRESHQTRLLQALSNLALNISSFSG</sequence>
<dbReference type="Ensembl" id="ENSCPGT00000008694.1">
    <property type="protein sequence ID" value="ENSCPGP00000007916.1"/>
    <property type="gene ID" value="ENSCPGG00000005647.1"/>
</dbReference>
<dbReference type="InterPro" id="IPR050143">
    <property type="entry name" value="TRIM/RBCC"/>
</dbReference>
<dbReference type="InterPro" id="IPR000315">
    <property type="entry name" value="Znf_B-box"/>
</dbReference>
<keyword evidence="3" id="KW-0862">Zinc</keyword>
<evidence type="ECO:0000313" key="9">
    <source>
        <dbReference type="Ensembl" id="ENSCPGP00000007916.1"/>
    </source>
</evidence>
<evidence type="ECO:0000259" key="6">
    <source>
        <dbReference type="PROSITE" id="PS50089"/>
    </source>
</evidence>
<dbReference type="Gene3D" id="3.30.160.60">
    <property type="entry name" value="Classic Zinc Finger"/>
    <property type="match status" value="1"/>
</dbReference>
<keyword evidence="10" id="KW-1185">Reference proteome</keyword>
<dbReference type="PROSITE" id="PS50119">
    <property type="entry name" value="ZF_BBOX"/>
    <property type="match status" value="1"/>
</dbReference>
<evidence type="ECO:0000256" key="1">
    <source>
        <dbReference type="ARBA" id="ARBA00022723"/>
    </source>
</evidence>
<feature type="domain" description="B box-type" evidence="7">
    <location>
        <begin position="91"/>
        <end position="132"/>
    </location>
</feature>
<dbReference type="PRINTS" id="PR01407">
    <property type="entry name" value="BUTYPHLNCDUF"/>
</dbReference>
<name>A0A8C3JF77_9CHAR</name>
<dbReference type="InterPro" id="IPR006574">
    <property type="entry name" value="PRY"/>
</dbReference>
<dbReference type="CDD" id="cd16594">
    <property type="entry name" value="RING-HC_TRIM7-like_C-IV"/>
    <property type="match status" value="1"/>
</dbReference>
<dbReference type="AlphaFoldDB" id="A0A8C3JF77"/>
<dbReference type="InterPro" id="IPR013320">
    <property type="entry name" value="ConA-like_dom_sf"/>
</dbReference>